<feature type="chain" id="PRO_5030554648" evidence="3">
    <location>
        <begin position="45"/>
        <end position="250"/>
    </location>
</feature>
<organism evidence="4">
    <name type="scientific">Craspedostauros australis</name>
    <dbReference type="NCBI Taxonomy" id="1486917"/>
    <lineage>
        <taxon>Eukaryota</taxon>
        <taxon>Sar</taxon>
        <taxon>Stramenopiles</taxon>
        <taxon>Ochrophyta</taxon>
        <taxon>Bacillariophyta</taxon>
        <taxon>Bacillariophyceae</taxon>
        <taxon>Bacillariophycidae</taxon>
        <taxon>Naviculales</taxon>
        <taxon>Naviculaceae</taxon>
        <taxon>Craspedostauros</taxon>
    </lineage>
</organism>
<keyword evidence="2" id="KW-0472">Membrane</keyword>
<dbReference type="EMBL" id="HBEF01013207">
    <property type="protein sequence ID" value="CAD8336167.1"/>
    <property type="molecule type" value="Transcribed_RNA"/>
</dbReference>
<feature type="transmembrane region" description="Helical" evidence="2">
    <location>
        <begin position="193"/>
        <end position="217"/>
    </location>
</feature>
<name>A0A7R9WWL1_9STRA</name>
<reference evidence="4" key="1">
    <citation type="submission" date="2021-01" db="EMBL/GenBank/DDBJ databases">
        <authorList>
            <person name="Corre E."/>
            <person name="Pelletier E."/>
            <person name="Niang G."/>
            <person name="Scheremetjew M."/>
            <person name="Finn R."/>
            <person name="Kale V."/>
            <person name="Holt S."/>
            <person name="Cochrane G."/>
            <person name="Meng A."/>
            <person name="Brown T."/>
            <person name="Cohen L."/>
        </authorList>
    </citation>
    <scope>NUCLEOTIDE SEQUENCE</scope>
    <source>
        <strain evidence="4">CCMP3328</strain>
    </source>
</reference>
<gene>
    <name evidence="4" type="ORF">CAUS1442_LOCUS8295</name>
</gene>
<accession>A0A7R9WWL1</accession>
<sequence>MLSLPMTQRSMNTPTPCASRARASSSGRFLNVLVLLLLSATSSAFVTKQQPSHQSLCVDAMHSHQHGGDRRNPSRVANKPSRKLDLVVRQTSSADDFASDEDIQVHINAKADAYDTSSLTVAKTKSDDQSDVRRRRENQWQQFQLSAAAVAKQWGLSDAPTTLRRQLQQRIRRNDLFNPTMVRWTSTEESLAFGYFFAALTMVVAATYASSLLGLFLEAHGTTSLPSSVLLDDFDSAKGRFEALTGGVWY</sequence>
<feature type="compositionally biased region" description="Polar residues" evidence="1">
    <location>
        <begin position="1"/>
        <end position="16"/>
    </location>
</feature>
<keyword evidence="2" id="KW-0812">Transmembrane</keyword>
<evidence type="ECO:0000256" key="3">
    <source>
        <dbReference type="SAM" id="SignalP"/>
    </source>
</evidence>
<proteinExistence type="predicted"/>
<evidence type="ECO:0000313" key="4">
    <source>
        <dbReference type="EMBL" id="CAD8336167.1"/>
    </source>
</evidence>
<evidence type="ECO:0000256" key="1">
    <source>
        <dbReference type="SAM" id="MobiDB-lite"/>
    </source>
</evidence>
<keyword evidence="2" id="KW-1133">Transmembrane helix</keyword>
<protein>
    <submittedName>
        <fullName evidence="4">Uncharacterized protein</fullName>
    </submittedName>
</protein>
<feature type="region of interest" description="Disordered" evidence="1">
    <location>
        <begin position="61"/>
        <end position="82"/>
    </location>
</feature>
<keyword evidence="3" id="KW-0732">Signal</keyword>
<dbReference type="AlphaFoldDB" id="A0A7R9WWL1"/>
<feature type="region of interest" description="Disordered" evidence="1">
    <location>
        <begin position="1"/>
        <end position="21"/>
    </location>
</feature>
<feature type="signal peptide" evidence="3">
    <location>
        <begin position="1"/>
        <end position="44"/>
    </location>
</feature>
<evidence type="ECO:0000256" key="2">
    <source>
        <dbReference type="SAM" id="Phobius"/>
    </source>
</evidence>